<evidence type="ECO:0000256" key="1">
    <source>
        <dbReference type="SAM" id="MobiDB-lite"/>
    </source>
</evidence>
<comment type="caution">
    <text evidence="2">The sequence shown here is derived from an EMBL/GenBank/DDBJ whole genome shotgun (WGS) entry which is preliminary data.</text>
</comment>
<evidence type="ECO:0000313" key="2">
    <source>
        <dbReference type="EMBL" id="RIA90172.1"/>
    </source>
</evidence>
<proteinExistence type="predicted"/>
<accession>A0A397SWY3</accession>
<protein>
    <submittedName>
        <fullName evidence="2">Uncharacterized protein</fullName>
    </submittedName>
</protein>
<reference evidence="2 3" key="1">
    <citation type="submission" date="2018-06" db="EMBL/GenBank/DDBJ databases">
        <title>Comparative genomics reveals the genomic features of Rhizophagus irregularis, R. cerebriforme, R. diaphanum and Gigaspora rosea, and their symbiotic lifestyle signature.</title>
        <authorList>
            <person name="Morin E."/>
            <person name="San Clemente H."/>
            <person name="Chen E.C.H."/>
            <person name="De La Providencia I."/>
            <person name="Hainaut M."/>
            <person name="Kuo A."/>
            <person name="Kohler A."/>
            <person name="Murat C."/>
            <person name="Tang N."/>
            <person name="Roy S."/>
            <person name="Loubradou J."/>
            <person name="Henrissat B."/>
            <person name="Grigoriev I.V."/>
            <person name="Corradi N."/>
            <person name="Roux C."/>
            <person name="Martin F.M."/>
        </authorList>
    </citation>
    <scope>NUCLEOTIDE SEQUENCE [LARGE SCALE GENOMIC DNA]</scope>
    <source>
        <strain evidence="2 3">DAOM 227022</strain>
    </source>
</reference>
<sequence length="214" mass="24238">MGKSIYLYEYNASLIPPEEYNNIAVDTEQDKQENNSSNPDDQVDVAQISLKSLINKVDWKNILEIWCVTYITHNPNSTPHFVIILLDQGCKIAQVATEKKRFDVLDVLNNILEELYDTDEGADELNSNRILNPHMVRSKGRSRNKRFKSSVELCKSSNKSVQDSNGQESSNFNTGQGKSLKTCSNCNASNHNIRRCTAPCKLCGKESHTYIYKV</sequence>
<feature type="region of interest" description="Disordered" evidence="1">
    <location>
        <begin position="156"/>
        <end position="178"/>
    </location>
</feature>
<dbReference type="EMBL" id="QKYT01000188">
    <property type="protein sequence ID" value="RIA90172.1"/>
    <property type="molecule type" value="Genomic_DNA"/>
</dbReference>
<gene>
    <name evidence="2" type="ORF">C1645_738050</name>
</gene>
<dbReference type="AlphaFoldDB" id="A0A397SWY3"/>
<dbReference type="OrthoDB" id="3261031at2759"/>
<organism evidence="2 3">
    <name type="scientific">Glomus cerebriforme</name>
    <dbReference type="NCBI Taxonomy" id="658196"/>
    <lineage>
        <taxon>Eukaryota</taxon>
        <taxon>Fungi</taxon>
        <taxon>Fungi incertae sedis</taxon>
        <taxon>Mucoromycota</taxon>
        <taxon>Glomeromycotina</taxon>
        <taxon>Glomeromycetes</taxon>
        <taxon>Glomerales</taxon>
        <taxon>Glomeraceae</taxon>
        <taxon>Glomus</taxon>
    </lineage>
</organism>
<keyword evidence="3" id="KW-1185">Reference proteome</keyword>
<name>A0A397SWY3_9GLOM</name>
<evidence type="ECO:0000313" key="3">
    <source>
        <dbReference type="Proteomes" id="UP000265703"/>
    </source>
</evidence>
<dbReference type="Proteomes" id="UP000265703">
    <property type="component" value="Unassembled WGS sequence"/>
</dbReference>